<comment type="caution">
    <text evidence="1">The sequence shown here is derived from an EMBL/GenBank/DDBJ whole genome shotgun (WGS) entry which is preliminary data.</text>
</comment>
<name>A0AA41Q4S0_9ACTN</name>
<dbReference type="Proteomes" id="UP001165378">
    <property type="component" value="Unassembled WGS sequence"/>
</dbReference>
<proteinExistence type="predicted"/>
<dbReference type="EMBL" id="JAKFHA010000019">
    <property type="protein sequence ID" value="MCF2530960.1"/>
    <property type="molecule type" value="Genomic_DNA"/>
</dbReference>
<sequence>MPSHDREAAQTRGVLLRIFDGFDAELAAVEERVARAGSPAAAVARTADAARIRDGLRAGDPTDLFLDPTPVGWFTAQLAQASACLPAGPGQGFGPDASGRYTAPCLFDPHHGPATVSALWQPSPDLLPRPVLCCPEDAARMARGEAPQAHTFATLRGPRPIWQCDDRFLVFWLLGHFTLAGWERLEASLAHTAFSAPLNYVTTHQWSKGN</sequence>
<gene>
    <name evidence="1" type="ORF">LZ495_27625</name>
</gene>
<keyword evidence="2" id="KW-1185">Reference proteome</keyword>
<reference evidence="1" key="1">
    <citation type="submission" date="2022-01" db="EMBL/GenBank/DDBJ databases">
        <title>Genome-Based Taxonomic Classification of the Phylum Actinobacteria.</title>
        <authorList>
            <person name="Gao Y."/>
        </authorList>
    </citation>
    <scope>NUCLEOTIDE SEQUENCE</scope>
    <source>
        <strain evidence="1">KLBMP 8922</strain>
    </source>
</reference>
<dbReference type="RefSeq" id="WP_235055626.1">
    <property type="nucleotide sequence ID" value="NZ_JAKFHA010000019.1"/>
</dbReference>
<evidence type="ECO:0000313" key="1">
    <source>
        <dbReference type="EMBL" id="MCF2530960.1"/>
    </source>
</evidence>
<accession>A0AA41Q4S0</accession>
<dbReference type="AlphaFoldDB" id="A0AA41Q4S0"/>
<evidence type="ECO:0000313" key="2">
    <source>
        <dbReference type="Proteomes" id="UP001165378"/>
    </source>
</evidence>
<protein>
    <submittedName>
        <fullName evidence="1">Uncharacterized protein</fullName>
    </submittedName>
</protein>
<organism evidence="1 2">
    <name type="scientific">Yinghuangia soli</name>
    <dbReference type="NCBI Taxonomy" id="2908204"/>
    <lineage>
        <taxon>Bacteria</taxon>
        <taxon>Bacillati</taxon>
        <taxon>Actinomycetota</taxon>
        <taxon>Actinomycetes</taxon>
        <taxon>Kitasatosporales</taxon>
        <taxon>Streptomycetaceae</taxon>
        <taxon>Yinghuangia</taxon>
    </lineage>
</organism>